<keyword evidence="3" id="KW-0862">Zinc</keyword>
<evidence type="ECO:0000256" key="2">
    <source>
        <dbReference type="ARBA" id="ARBA00022771"/>
    </source>
</evidence>
<dbReference type="SMART" id="SM00249">
    <property type="entry name" value="PHD"/>
    <property type="match status" value="1"/>
</dbReference>
<evidence type="ECO:0000256" key="3">
    <source>
        <dbReference type="ARBA" id="ARBA00022833"/>
    </source>
</evidence>
<dbReference type="PROSITE" id="PS50016">
    <property type="entry name" value="ZF_PHD_2"/>
    <property type="match status" value="1"/>
</dbReference>
<dbReference type="Pfam" id="PF17921">
    <property type="entry name" value="Integrase_H2C2"/>
    <property type="match status" value="1"/>
</dbReference>
<dbReference type="InterPro" id="IPR036397">
    <property type="entry name" value="RNaseH_sf"/>
</dbReference>
<dbReference type="SUPFAM" id="SSF54001">
    <property type="entry name" value="Cysteine proteinases"/>
    <property type="match status" value="1"/>
</dbReference>
<dbReference type="OrthoDB" id="10054020at2759"/>
<dbReference type="InterPro" id="IPR050951">
    <property type="entry name" value="Retrovirus_Pol_polyprotein"/>
</dbReference>
<keyword evidence="6" id="KW-1185">Reference proteome</keyword>
<gene>
    <name evidence="5" type="ORF">PACLA_8A029931</name>
</gene>
<dbReference type="SUPFAM" id="SSF53098">
    <property type="entry name" value="Ribonuclease H-like"/>
    <property type="match status" value="1"/>
</dbReference>
<dbReference type="PANTHER" id="PTHR37984">
    <property type="entry name" value="PROTEIN CBG26694"/>
    <property type="match status" value="1"/>
</dbReference>
<evidence type="ECO:0000313" key="5">
    <source>
        <dbReference type="EMBL" id="CAB4010797.1"/>
    </source>
</evidence>
<dbReference type="InterPro" id="IPR011011">
    <property type="entry name" value="Znf_FYVE_PHD"/>
</dbReference>
<proteinExistence type="predicted"/>
<dbReference type="InterPro" id="IPR012337">
    <property type="entry name" value="RNaseH-like_sf"/>
</dbReference>
<keyword evidence="2" id="KW-0863">Zinc-finger</keyword>
<evidence type="ECO:0000313" key="6">
    <source>
        <dbReference type="Proteomes" id="UP001152795"/>
    </source>
</evidence>
<dbReference type="Pfam" id="PF00628">
    <property type="entry name" value="PHD"/>
    <property type="match status" value="1"/>
</dbReference>
<dbReference type="FunFam" id="3.30.420.10:FF:000032">
    <property type="entry name" value="Retrovirus-related Pol polyprotein from transposon 297-like Protein"/>
    <property type="match status" value="1"/>
</dbReference>
<name>A0A6S7I186_PARCT</name>
<dbReference type="GO" id="GO:0003676">
    <property type="term" value="F:nucleic acid binding"/>
    <property type="evidence" value="ECO:0007669"/>
    <property type="project" value="InterPro"/>
</dbReference>
<dbReference type="InterPro" id="IPR038765">
    <property type="entry name" value="Papain-like_cys_pep_sf"/>
</dbReference>
<evidence type="ECO:0000256" key="1">
    <source>
        <dbReference type="ARBA" id="ARBA00022723"/>
    </source>
</evidence>
<dbReference type="GO" id="GO:0015074">
    <property type="term" value="P:DNA integration"/>
    <property type="evidence" value="ECO:0007669"/>
    <property type="project" value="InterPro"/>
</dbReference>
<dbReference type="InterPro" id="IPR041588">
    <property type="entry name" value="Integrase_H2C2"/>
</dbReference>
<organism evidence="5 6">
    <name type="scientific">Paramuricea clavata</name>
    <name type="common">Red gorgonian</name>
    <name type="synonym">Violescent sea-whip</name>
    <dbReference type="NCBI Taxonomy" id="317549"/>
    <lineage>
        <taxon>Eukaryota</taxon>
        <taxon>Metazoa</taxon>
        <taxon>Cnidaria</taxon>
        <taxon>Anthozoa</taxon>
        <taxon>Octocorallia</taxon>
        <taxon>Malacalcyonacea</taxon>
        <taxon>Plexauridae</taxon>
        <taxon>Paramuricea</taxon>
    </lineage>
</organism>
<evidence type="ECO:0000256" key="4">
    <source>
        <dbReference type="SAM" id="MobiDB-lite"/>
    </source>
</evidence>
<dbReference type="Gene3D" id="1.10.340.70">
    <property type="match status" value="1"/>
</dbReference>
<reference evidence="5" key="1">
    <citation type="submission" date="2020-04" db="EMBL/GenBank/DDBJ databases">
        <authorList>
            <person name="Alioto T."/>
            <person name="Alioto T."/>
            <person name="Gomez Garrido J."/>
        </authorList>
    </citation>
    <scope>NUCLEOTIDE SEQUENCE</scope>
    <source>
        <strain evidence="5">A484AB</strain>
    </source>
</reference>
<dbReference type="SUPFAM" id="SSF57903">
    <property type="entry name" value="FYVE/PHD zinc finger"/>
    <property type="match status" value="1"/>
</dbReference>
<protein>
    <submittedName>
        <fullName evidence="5">Gag-pol fusion</fullName>
    </submittedName>
</protein>
<comment type="caution">
    <text evidence="5">The sequence shown here is derived from an EMBL/GenBank/DDBJ whole genome shotgun (WGS) entry which is preliminary data.</text>
</comment>
<feature type="region of interest" description="Disordered" evidence="4">
    <location>
        <begin position="473"/>
        <end position="496"/>
    </location>
</feature>
<dbReference type="EMBL" id="CACRXK020006909">
    <property type="protein sequence ID" value="CAB4010797.1"/>
    <property type="molecule type" value="Genomic_DNA"/>
</dbReference>
<dbReference type="Proteomes" id="UP001152795">
    <property type="component" value="Unassembled WGS sequence"/>
</dbReference>
<dbReference type="PANTHER" id="PTHR37984:SF5">
    <property type="entry name" value="PROTEIN NYNRIN-LIKE"/>
    <property type="match status" value="1"/>
</dbReference>
<dbReference type="InterPro" id="IPR019787">
    <property type="entry name" value="Znf_PHD-finger"/>
</dbReference>
<dbReference type="Gene3D" id="3.40.395.10">
    <property type="entry name" value="Adenoviral Proteinase, Chain A"/>
    <property type="match status" value="1"/>
</dbReference>
<dbReference type="InterPro" id="IPR001584">
    <property type="entry name" value="Integrase_cat-core"/>
</dbReference>
<dbReference type="GO" id="GO:0008270">
    <property type="term" value="F:zinc ion binding"/>
    <property type="evidence" value="ECO:0007669"/>
    <property type="project" value="UniProtKB-KW"/>
</dbReference>
<feature type="compositionally biased region" description="Polar residues" evidence="4">
    <location>
        <begin position="480"/>
        <end position="493"/>
    </location>
</feature>
<dbReference type="InterPro" id="IPR001965">
    <property type="entry name" value="Znf_PHD"/>
</dbReference>
<dbReference type="AlphaFoldDB" id="A0A6S7I186"/>
<dbReference type="Gene3D" id="3.30.40.10">
    <property type="entry name" value="Zinc/RING finger domain, C3HC4 (zinc finger)"/>
    <property type="match status" value="1"/>
</dbReference>
<dbReference type="FunFam" id="1.10.340.70:FF:000001">
    <property type="entry name" value="Retrovirus-related Pol polyprotein from transposon gypsy-like Protein"/>
    <property type="match status" value="1"/>
</dbReference>
<dbReference type="Gene3D" id="3.30.420.10">
    <property type="entry name" value="Ribonuclease H-like superfamily/Ribonuclease H"/>
    <property type="match status" value="1"/>
</dbReference>
<dbReference type="InterPro" id="IPR013083">
    <property type="entry name" value="Znf_RING/FYVE/PHD"/>
</dbReference>
<accession>A0A6S7I186</accession>
<sequence>MPELDHISNHECVSVWIAKKEVRNIKNQAKTHQWDIKRKELIYVGAKKNLRKKVVMDVEEISEILHQYHSNPIGGHSGINNTLAKVSQYYIWNGIKEDVVEYCKTCDRCQRYEKLKTQAPELKSIKVNKALELVGMDLIGPLPTTDAGYKYVLTFTDYYTKFVDFYPLKEKAAAGIACCIKTFVCIGTVNKVCTVLEMEASSSLYAKLTITMIRWGAPCRLLSDQGREFVAKVNTEVCRQFGITRSVTSAYHPQTNGLDERTNQTLKVRLAKLVNERQNNWDDFLEEVAFSIRTQKHGSTKFSPFFLMFGRHPRTPIEMENVAEEDGIFELETPSSEILEEMTYDRSEMMNCVDQQVQANIEKAQAKQKKDFAKRKNKGVKVFQLSVGDLVLRKVMKNISRKGGKLDALWTGPYRIVEIDHHQRVSLAKLNGDVLNVKVPYEQIKPHTASDLHKPKSSPAVPLEPGFEEIKAEEVEEEPCQSTSQTDTVTSEQVPKASKNETNDVVCCGEKKRKKRPIGPLPVTPALKYKDFPKLLPVIESGEWLTDEHIDNAQAILAENFPHIGGLQATWVFISEECQSVGTPKEDFVQIVNVCGNHWITLSNIGCPKDTVTLYDSLYNNLDSASKAKLHKQIAYMLMPTSKHLTIQWADMQKQTGTCDCGLFAIAAATSLCYGILPQDCYWEQESMRDHLCMCFQQGDLALFPQLAVVRKHKRHHRVETTEVFCHCRQPYNPGVFMVACDRCQDWFHRGCERVPKRINKNTLFVCKNCE</sequence>
<dbReference type="PROSITE" id="PS50994">
    <property type="entry name" value="INTEGRASE"/>
    <property type="match status" value="1"/>
</dbReference>
<keyword evidence="1" id="KW-0479">Metal-binding</keyword>